<dbReference type="RefSeq" id="WP_213246789.1">
    <property type="nucleotide sequence ID" value="NZ_CP045806.1"/>
</dbReference>
<sequence>MRVCAARVITDPAPLMFDSLVTRELASELPAMSPGWGAYAGLAVCIVALVLLAGQMVLRTIDQRSRSDEQAAHLTG</sequence>
<keyword evidence="1" id="KW-1133">Transmembrane helix</keyword>
<name>A0ABX6IFN7_9ACTN</name>
<dbReference type="Proteomes" id="UP001059836">
    <property type="component" value="Chromosome"/>
</dbReference>
<evidence type="ECO:0000256" key="1">
    <source>
        <dbReference type="SAM" id="Phobius"/>
    </source>
</evidence>
<evidence type="ECO:0000313" key="3">
    <source>
        <dbReference type="Proteomes" id="UP001059836"/>
    </source>
</evidence>
<dbReference type="EMBL" id="CP045809">
    <property type="protein sequence ID" value="QHN34075.1"/>
    <property type="molecule type" value="Genomic_DNA"/>
</dbReference>
<keyword evidence="1" id="KW-0472">Membrane</keyword>
<proteinExistence type="predicted"/>
<feature type="transmembrane region" description="Helical" evidence="1">
    <location>
        <begin position="36"/>
        <end position="58"/>
    </location>
</feature>
<reference evidence="2" key="1">
    <citation type="journal article" date="2021" name="Nat. Microbiol.">
        <title>Cocultivation of an ultrasmall environmental parasitic bacterium with lytic ability against bacteria associated with wastewater foams.</title>
        <authorList>
            <person name="Batinovic S."/>
            <person name="Rose J.J.A."/>
            <person name="Ratcliffe J."/>
            <person name="Seviour R.J."/>
            <person name="Petrovski S."/>
        </authorList>
    </citation>
    <scope>NUCLEOTIDE SEQUENCE</scope>
    <source>
        <strain evidence="2">CON9</strain>
    </source>
</reference>
<organism evidence="2 3">
    <name type="scientific">Gordonia pseudamarae</name>
    <dbReference type="NCBI Taxonomy" id="2831662"/>
    <lineage>
        <taxon>Bacteria</taxon>
        <taxon>Bacillati</taxon>
        <taxon>Actinomycetota</taxon>
        <taxon>Actinomycetes</taxon>
        <taxon>Mycobacteriales</taxon>
        <taxon>Gordoniaceae</taxon>
        <taxon>Gordonia</taxon>
    </lineage>
</organism>
<gene>
    <name evidence="2" type="ORF">GII31_03280</name>
</gene>
<protein>
    <submittedName>
        <fullName evidence="2">Uncharacterized protein</fullName>
    </submittedName>
</protein>
<keyword evidence="1" id="KW-0812">Transmembrane</keyword>
<accession>A0ABX6IFN7</accession>
<evidence type="ECO:0000313" key="2">
    <source>
        <dbReference type="EMBL" id="QHN34075.1"/>
    </source>
</evidence>
<keyword evidence="3" id="KW-1185">Reference proteome</keyword>